<feature type="region of interest" description="Disordered" evidence="1">
    <location>
        <begin position="1"/>
        <end position="125"/>
    </location>
</feature>
<reference evidence="2 3" key="1">
    <citation type="submission" date="2018-06" db="EMBL/GenBank/DDBJ databases">
        <title>Comparative genomics reveals the genomic features of Rhizophagus irregularis, R. cerebriforme, R. diaphanum and Gigaspora rosea, and their symbiotic lifestyle signature.</title>
        <authorList>
            <person name="Morin E."/>
            <person name="San Clemente H."/>
            <person name="Chen E.C.H."/>
            <person name="De La Providencia I."/>
            <person name="Hainaut M."/>
            <person name="Kuo A."/>
            <person name="Kohler A."/>
            <person name="Murat C."/>
            <person name="Tang N."/>
            <person name="Roy S."/>
            <person name="Loubradou J."/>
            <person name="Henrissat B."/>
            <person name="Grigoriev I.V."/>
            <person name="Corradi N."/>
            <person name="Roux C."/>
            <person name="Martin F.M."/>
        </authorList>
    </citation>
    <scope>NUCLEOTIDE SEQUENCE [LARGE SCALE GENOMIC DNA]</scope>
    <source>
        <strain evidence="2 3">DAOM 227022</strain>
    </source>
</reference>
<protein>
    <submittedName>
        <fullName evidence="2">Uncharacterized protein</fullName>
    </submittedName>
</protein>
<feature type="compositionally biased region" description="Polar residues" evidence="1">
    <location>
        <begin position="100"/>
        <end position="125"/>
    </location>
</feature>
<proteinExistence type="predicted"/>
<accession>A0A397SUR2</accession>
<dbReference type="EMBL" id="QKYT01000201">
    <property type="protein sequence ID" value="RIA89900.1"/>
    <property type="molecule type" value="Genomic_DNA"/>
</dbReference>
<sequence length="248" mass="28043">MSDQTDQESIQQSFPSTSIPGSFNQKETETTLPSSIDSLLNNDDDSSSVINNSLINDETNSFKQETKRTRSRKTNSRPIRNKIVKESSTKNEPYTVPHSIRSQIQQNHQQDSNIMDSNTSESINTDTMNSIVPITERKKYCAKCKESANIAKIINSKMGRIEELVKDLKKVTDDFRQNNTFSQPLLSSAITTKPSFKKIDFSRMSISDLQNFVMVVTNTIMTTKSPNSTSTVKSEFEESKFLKIETSQ</sequence>
<evidence type="ECO:0000313" key="2">
    <source>
        <dbReference type="EMBL" id="RIA89900.1"/>
    </source>
</evidence>
<feature type="compositionally biased region" description="Low complexity" evidence="1">
    <location>
        <begin position="34"/>
        <end position="57"/>
    </location>
</feature>
<keyword evidence="3" id="KW-1185">Reference proteome</keyword>
<dbReference type="Proteomes" id="UP000265703">
    <property type="component" value="Unassembled WGS sequence"/>
</dbReference>
<organism evidence="2 3">
    <name type="scientific">Glomus cerebriforme</name>
    <dbReference type="NCBI Taxonomy" id="658196"/>
    <lineage>
        <taxon>Eukaryota</taxon>
        <taxon>Fungi</taxon>
        <taxon>Fungi incertae sedis</taxon>
        <taxon>Mucoromycota</taxon>
        <taxon>Glomeromycotina</taxon>
        <taxon>Glomeromycetes</taxon>
        <taxon>Glomerales</taxon>
        <taxon>Glomeraceae</taxon>
        <taxon>Glomus</taxon>
    </lineage>
</organism>
<feature type="compositionally biased region" description="Polar residues" evidence="1">
    <location>
        <begin position="1"/>
        <end position="33"/>
    </location>
</feature>
<comment type="caution">
    <text evidence="2">The sequence shown here is derived from an EMBL/GenBank/DDBJ whole genome shotgun (WGS) entry which is preliminary data.</text>
</comment>
<evidence type="ECO:0000313" key="3">
    <source>
        <dbReference type="Proteomes" id="UP000265703"/>
    </source>
</evidence>
<feature type="compositionally biased region" description="Basic residues" evidence="1">
    <location>
        <begin position="69"/>
        <end position="82"/>
    </location>
</feature>
<dbReference type="OrthoDB" id="2412221at2759"/>
<gene>
    <name evidence="2" type="ORF">C1645_738285</name>
</gene>
<name>A0A397SUR2_9GLOM</name>
<evidence type="ECO:0000256" key="1">
    <source>
        <dbReference type="SAM" id="MobiDB-lite"/>
    </source>
</evidence>
<dbReference type="AlphaFoldDB" id="A0A397SUR2"/>